<evidence type="ECO:0000256" key="6">
    <source>
        <dbReference type="ARBA" id="ARBA00022833"/>
    </source>
</evidence>
<feature type="domain" description="CCT" evidence="11">
    <location>
        <begin position="245"/>
        <end position="285"/>
    </location>
</feature>
<sequence>MKTTVEAAEAAVGVAVAERWSGGRRQCDFCESSEALVYCRADSARLCLACDRLVHAANTVSSRHSRSLLCDACVSAPASLLRCGAASPGVQRRRDGHPLLLCANCDFDAGEVGRAAERRPVEPYSGCPAAEEMISLLGVPVEEEKVRFVAGDGDDGGGDGGGDEGLLGDDAWMWETPPILCMEDLLLPITPFHGFPAMGVPPPPKVCTIDYKNTPARIAAELAAAAAAPPSSPAVAWSKLPVADRGLVLSRYKEKRKTRRRHIRYESRKARADGRLRIKGRFAKLGRTPAA</sequence>
<evidence type="ECO:0000256" key="3">
    <source>
        <dbReference type="ARBA" id="ARBA00022723"/>
    </source>
</evidence>
<evidence type="ECO:0000256" key="7">
    <source>
        <dbReference type="ARBA" id="ARBA00023242"/>
    </source>
</evidence>
<keyword evidence="3" id="KW-0479">Metal-binding</keyword>
<evidence type="ECO:0000259" key="11">
    <source>
        <dbReference type="PROSITE" id="PS51017"/>
    </source>
</evidence>
<keyword evidence="6" id="KW-0862">Zinc</keyword>
<evidence type="ECO:0000256" key="9">
    <source>
        <dbReference type="PROSITE-ProRule" id="PRU00357"/>
    </source>
</evidence>
<gene>
    <name evidence="12" type="ORF">SI8410_07010619</name>
</gene>
<dbReference type="InterPro" id="IPR049808">
    <property type="entry name" value="CONSTANS-like_Bbox1"/>
</dbReference>
<evidence type="ECO:0000259" key="10">
    <source>
        <dbReference type="PROSITE" id="PS50119"/>
    </source>
</evidence>
<evidence type="ECO:0000313" key="12">
    <source>
        <dbReference type="EMBL" id="CAA7399949.1"/>
    </source>
</evidence>
<organism evidence="12 13">
    <name type="scientific">Spirodela intermedia</name>
    <name type="common">Intermediate duckweed</name>
    <dbReference type="NCBI Taxonomy" id="51605"/>
    <lineage>
        <taxon>Eukaryota</taxon>
        <taxon>Viridiplantae</taxon>
        <taxon>Streptophyta</taxon>
        <taxon>Embryophyta</taxon>
        <taxon>Tracheophyta</taxon>
        <taxon>Spermatophyta</taxon>
        <taxon>Magnoliopsida</taxon>
        <taxon>Liliopsida</taxon>
        <taxon>Araceae</taxon>
        <taxon>Lemnoideae</taxon>
        <taxon>Spirodela</taxon>
    </lineage>
</organism>
<dbReference type="CDD" id="cd19821">
    <property type="entry name" value="Bbox1_BBX-like"/>
    <property type="match status" value="1"/>
</dbReference>
<dbReference type="SMART" id="SM00336">
    <property type="entry name" value="BBOX"/>
    <property type="match status" value="1"/>
</dbReference>
<proteinExistence type="inferred from homology"/>
<keyword evidence="5 8" id="KW-0863">Zinc-finger</keyword>
<dbReference type="InterPro" id="IPR000315">
    <property type="entry name" value="Znf_B-box"/>
</dbReference>
<dbReference type="PROSITE" id="PS50119">
    <property type="entry name" value="ZF_BBOX"/>
    <property type="match status" value="1"/>
</dbReference>
<comment type="similarity">
    <text evidence="2">Belongs to the CONSTANS family.</text>
</comment>
<dbReference type="EMBL" id="LR746270">
    <property type="protein sequence ID" value="CAA7399949.1"/>
    <property type="molecule type" value="Genomic_DNA"/>
</dbReference>
<dbReference type="GO" id="GO:0005634">
    <property type="term" value="C:nucleus"/>
    <property type="evidence" value="ECO:0007669"/>
    <property type="project" value="UniProtKB-SubCell"/>
</dbReference>
<name>A0A7I8KQ45_SPIIN</name>
<dbReference type="OrthoDB" id="153872at2759"/>
<dbReference type="PANTHER" id="PTHR31717">
    <property type="entry name" value="ZINC FINGER PROTEIN CONSTANS-LIKE 10"/>
    <property type="match status" value="1"/>
</dbReference>
<dbReference type="InterPro" id="IPR010402">
    <property type="entry name" value="CCT_domain"/>
</dbReference>
<dbReference type="GO" id="GO:0006355">
    <property type="term" value="P:regulation of DNA-templated transcription"/>
    <property type="evidence" value="ECO:0007669"/>
    <property type="project" value="UniProtKB-ARBA"/>
</dbReference>
<evidence type="ECO:0000256" key="5">
    <source>
        <dbReference type="ARBA" id="ARBA00022771"/>
    </source>
</evidence>
<keyword evidence="13" id="KW-1185">Reference proteome</keyword>
<dbReference type="Pfam" id="PF06203">
    <property type="entry name" value="CCT"/>
    <property type="match status" value="1"/>
</dbReference>
<comment type="subcellular location">
    <subcellularLocation>
        <location evidence="1 9">Nucleus</location>
    </subcellularLocation>
</comment>
<reference evidence="12" key="1">
    <citation type="submission" date="2020-02" db="EMBL/GenBank/DDBJ databases">
        <authorList>
            <person name="Scholz U."/>
            <person name="Mascher M."/>
            <person name="Fiebig A."/>
        </authorList>
    </citation>
    <scope>NUCLEOTIDE SEQUENCE</scope>
</reference>
<evidence type="ECO:0000256" key="8">
    <source>
        <dbReference type="PROSITE-ProRule" id="PRU00024"/>
    </source>
</evidence>
<dbReference type="PROSITE" id="PS51017">
    <property type="entry name" value="CCT"/>
    <property type="match status" value="1"/>
</dbReference>
<evidence type="ECO:0000313" key="13">
    <source>
        <dbReference type="Proteomes" id="UP000663760"/>
    </source>
</evidence>
<evidence type="ECO:0000256" key="4">
    <source>
        <dbReference type="ARBA" id="ARBA00022737"/>
    </source>
</evidence>
<dbReference type="PANTHER" id="PTHR31717:SF45">
    <property type="entry name" value="ZINC FINGER PROTEIN CONSTANS-LIKE 14-RELATED"/>
    <property type="match status" value="1"/>
</dbReference>
<dbReference type="AlphaFoldDB" id="A0A7I8KQ45"/>
<keyword evidence="4" id="KW-0677">Repeat</keyword>
<accession>A0A7I8KQ45</accession>
<feature type="domain" description="B box-type" evidence="10">
    <location>
        <begin position="22"/>
        <end position="69"/>
    </location>
</feature>
<protein>
    <submittedName>
        <fullName evidence="12">Uncharacterized protein</fullName>
    </submittedName>
</protein>
<dbReference type="GO" id="GO:0008270">
    <property type="term" value="F:zinc ion binding"/>
    <property type="evidence" value="ECO:0007669"/>
    <property type="project" value="UniProtKB-KW"/>
</dbReference>
<evidence type="ECO:0000256" key="2">
    <source>
        <dbReference type="ARBA" id="ARBA00010024"/>
    </source>
</evidence>
<evidence type="ECO:0000256" key="1">
    <source>
        <dbReference type="ARBA" id="ARBA00004123"/>
    </source>
</evidence>
<dbReference type="Proteomes" id="UP000663760">
    <property type="component" value="Chromosome 7"/>
</dbReference>
<keyword evidence="7 9" id="KW-0539">Nucleus</keyword>